<keyword evidence="5" id="KW-0804">Transcription</keyword>
<proteinExistence type="predicted"/>
<evidence type="ECO:0000256" key="2">
    <source>
        <dbReference type="ARBA" id="ARBA00022833"/>
    </source>
</evidence>
<dbReference type="Pfam" id="PF11951">
    <property type="entry name" value="Fungal_trans_2"/>
    <property type="match status" value="1"/>
</dbReference>
<evidence type="ECO:0000313" key="7">
    <source>
        <dbReference type="EMBL" id="KAK7755849.1"/>
    </source>
</evidence>
<dbReference type="EMBL" id="JAKJXP020000010">
    <property type="protein sequence ID" value="KAK7755849.1"/>
    <property type="molecule type" value="Genomic_DNA"/>
</dbReference>
<reference evidence="7 8" key="1">
    <citation type="submission" date="2024-02" db="EMBL/GenBank/DDBJ databases">
        <title>De novo assembly and annotation of 12 fungi associated with fruit tree decline syndrome in Ontario, Canada.</title>
        <authorList>
            <person name="Sulman M."/>
            <person name="Ellouze W."/>
            <person name="Ilyukhin E."/>
        </authorList>
    </citation>
    <scope>NUCLEOTIDE SEQUENCE [LARGE SCALE GENOMIC DNA]</scope>
    <source>
        <strain evidence="7 8">M11/M66-122</strain>
    </source>
</reference>
<name>A0AAN9V796_9PEZI</name>
<dbReference type="AlphaFoldDB" id="A0AAN9V796"/>
<protein>
    <submittedName>
        <fullName evidence="7">Uncharacterized protein</fullName>
    </submittedName>
</protein>
<evidence type="ECO:0000256" key="3">
    <source>
        <dbReference type="ARBA" id="ARBA00023015"/>
    </source>
</evidence>
<keyword evidence="1" id="KW-0479">Metal-binding</keyword>
<gene>
    <name evidence="7" type="ORF">SLS62_002135</name>
</gene>
<keyword evidence="3" id="KW-0805">Transcription regulation</keyword>
<dbReference type="InterPro" id="IPR021858">
    <property type="entry name" value="Fun_TF"/>
</dbReference>
<evidence type="ECO:0000256" key="6">
    <source>
        <dbReference type="ARBA" id="ARBA00023242"/>
    </source>
</evidence>
<dbReference type="GO" id="GO:0003677">
    <property type="term" value="F:DNA binding"/>
    <property type="evidence" value="ECO:0007669"/>
    <property type="project" value="UniProtKB-KW"/>
</dbReference>
<dbReference type="GO" id="GO:0046872">
    <property type="term" value="F:metal ion binding"/>
    <property type="evidence" value="ECO:0007669"/>
    <property type="project" value="UniProtKB-KW"/>
</dbReference>
<sequence length="229" mass="25486">MSSRPACLQCRRAKWPCDFASNTPGTGTAGAEAACAEDTRLLIGLRASPTAVPHENLGDLDLQLLSYFRLVTGKEFALFFDDPVWEGRVLQVSHAEPTIHHASLAISALSLDQNSAGEFWGRGGSRRVCSAAEYATKQYSLAIQRLNFCMENQSVPECAEVLMLGILMFIHLEFMRGYQDMVLVHLRGAFALLEKLKTFMYNTDYLDAALAFIKAQMWELSHFGDLRQG</sequence>
<evidence type="ECO:0000256" key="4">
    <source>
        <dbReference type="ARBA" id="ARBA00023125"/>
    </source>
</evidence>
<keyword evidence="2" id="KW-0862">Zinc</keyword>
<keyword evidence="6" id="KW-0539">Nucleus</keyword>
<evidence type="ECO:0000256" key="1">
    <source>
        <dbReference type="ARBA" id="ARBA00022723"/>
    </source>
</evidence>
<dbReference type="PANTHER" id="PTHR36206:SF12">
    <property type="entry name" value="ASPERCRYPTIN BIOSYNTHESIS CLUSTER-SPECIFIC TRANSCRIPTION REGULATOR ATNN-RELATED"/>
    <property type="match status" value="1"/>
</dbReference>
<organism evidence="7 8">
    <name type="scientific">Diatrype stigma</name>
    <dbReference type="NCBI Taxonomy" id="117547"/>
    <lineage>
        <taxon>Eukaryota</taxon>
        <taxon>Fungi</taxon>
        <taxon>Dikarya</taxon>
        <taxon>Ascomycota</taxon>
        <taxon>Pezizomycotina</taxon>
        <taxon>Sordariomycetes</taxon>
        <taxon>Xylariomycetidae</taxon>
        <taxon>Xylariales</taxon>
        <taxon>Diatrypaceae</taxon>
        <taxon>Diatrype</taxon>
    </lineage>
</organism>
<dbReference type="PANTHER" id="PTHR36206">
    <property type="entry name" value="ASPERCRYPTIN BIOSYNTHESIS CLUSTER-SPECIFIC TRANSCRIPTION REGULATOR ATNN-RELATED"/>
    <property type="match status" value="1"/>
</dbReference>
<accession>A0AAN9V796</accession>
<evidence type="ECO:0000256" key="5">
    <source>
        <dbReference type="ARBA" id="ARBA00023163"/>
    </source>
</evidence>
<dbReference type="Proteomes" id="UP001320420">
    <property type="component" value="Unassembled WGS sequence"/>
</dbReference>
<comment type="caution">
    <text evidence="7">The sequence shown here is derived from an EMBL/GenBank/DDBJ whole genome shotgun (WGS) entry which is preliminary data.</text>
</comment>
<evidence type="ECO:0000313" key="8">
    <source>
        <dbReference type="Proteomes" id="UP001320420"/>
    </source>
</evidence>
<dbReference type="InterPro" id="IPR052360">
    <property type="entry name" value="Transcr_Regulatory_Proteins"/>
</dbReference>
<keyword evidence="8" id="KW-1185">Reference proteome</keyword>
<keyword evidence="4" id="KW-0238">DNA-binding</keyword>